<comment type="caution">
    <text evidence="1">The sequence shown here is derived from an EMBL/GenBank/DDBJ whole genome shotgun (WGS) entry which is preliminary data.</text>
</comment>
<dbReference type="Proteomes" id="UP000564885">
    <property type="component" value="Unassembled WGS sequence"/>
</dbReference>
<protein>
    <submittedName>
        <fullName evidence="1">Uncharacterized protein</fullName>
    </submittedName>
</protein>
<gene>
    <name evidence="1" type="ORF">HJG44_17655</name>
</gene>
<organism evidence="1 2">
    <name type="scientific">Enterovirga aerilata</name>
    <dbReference type="NCBI Taxonomy" id="2730920"/>
    <lineage>
        <taxon>Bacteria</taxon>
        <taxon>Pseudomonadati</taxon>
        <taxon>Pseudomonadota</taxon>
        <taxon>Alphaproteobacteria</taxon>
        <taxon>Hyphomicrobiales</taxon>
        <taxon>Methylobacteriaceae</taxon>
        <taxon>Enterovirga</taxon>
    </lineage>
</organism>
<accession>A0A849ID95</accession>
<name>A0A849ID95_9HYPH</name>
<reference evidence="1 2" key="1">
    <citation type="submission" date="2020-04" db="EMBL/GenBank/DDBJ databases">
        <title>Enterovirga sp. isolate from soil.</title>
        <authorList>
            <person name="Chea S."/>
            <person name="Kim D.-U."/>
        </authorList>
    </citation>
    <scope>NUCLEOTIDE SEQUENCE [LARGE SCALE GENOMIC DNA]</scope>
    <source>
        <strain evidence="1 2">DB1703</strain>
    </source>
</reference>
<evidence type="ECO:0000313" key="1">
    <source>
        <dbReference type="EMBL" id="NNM74195.1"/>
    </source>
</evidence>
<evidence type="ECO:0000313" key="2">
    <source>
        <dbReference type="Proteomes" id="UP000564885"/>
    </source>
</evidence>
<sequence>MAAFVAADSGGDRAAALPRHANLGGMDIIERMFLMEQEIPTIIVTDFDYFPAGGQDASETEIISLGDLNSRASSLLGDYHLGTVRYGSSTWRDEFAFIISR</sequence>
<keyword evidence="2" id="KW-1185">Reference proteome</keyword>
<dbReference type="AlphaFoldDB" id="A0A849ID95"/>
<dbReference type="EMBL" id="JABEPP010000005">
    <property type="protein sequence ID" value="NNM74195.1"/>
    <property type="molecule type" value="Genomic_DNA"/>
</dbReference>
<dbReference type="RefSeq" id="WP_171219656.1">
    <property type="nucleotide sequence ID" value="NZ_JABEPP010000005.1"/>
</dbReference>
<proteinExistence type="predicted"/>